<accession>A0A2U0I3N3</accession>
<gene>
    <name evidence="2" type="ORF">DDV96_05540</name>
</gene>
<keyword evidence="1" id="KW-1133">Transmembrane helix</keyword>
<keyword evidence="1" id="KW-0472">Membrane</keyword>
<evidence type="ECO:0000313" key="3">
    <source>
        <dbReference type="Proteomes" id="UP000245962"/>
    </source>
</evidence>
<dbReference type="AlphaFoldDB" id="A0A2U0I3N3"/>
<keyword evidence="1" id="KW-0812">Transmembrane</keyword>
<proteinExistence type="predicted"/>
<name>A0A2U0I3N3_9FLAO</name>
<protein>
    <submittedName>
        <fullName evidence="2">Uncharacterized protein</fullName>
    </submittedName>
</protein>
<organism evidence="2 3">
    <name type="scientific">Marixanthomonas spongiae</name>
    <dbReference type="NCBI Taxonomy" id="2174845"/>
    <lineage>
        <taxon>Bacteria</taxon>
        <taxon>Pseudomonadati</taxon>
        <taxon>Bacteroidota</taxon>
        <taxon>Flavobacteriia</taxon>
        <taxon>Flavobacteriales</taxon>
        <taxon>Flavobacteriaceae</taxon>
        <taxon>Marixanthomonas</taxon>
    </lineage>
</organism>
<dbReference type="Proteomes" id="UP000245962">
    <property type="component" value="Unassembled WGS sequence"/>
</dbReference>
<keyword evidence="3" id="KW-1185">Reference proteome</keyword>
<evidence type="ECO:0000313" key="2">
    <source>
        <dbReference type="EMBL" id="PVW15731.1"/>
    </source>
</evidence>
<feature type="transmembrane region" description="Helical" evidence="1">
    <location>
        <begin position="62"/>
        <end position="80"/>
    </location>
</feature>
<reference evidence="2 3" key="1">
    <citation type="submission" date="2018-04" db="EMBL/GenBank/DDBJ databases">
        <title>Marixanthomonas spongiae HN-E44 sp. nov., isolated from a marine sponge.</title>
        <authorList>
            <person name="Luo L."/>
            <person name="Zhuang L."/>
        </authorList>
    </citation>
    <scope>NUCLEOTIDE SEQUENCE [LARGE SCALE GENOMIC DNA]</scope>
    <source>
        <strain evidence="2 3">HN-E44</strain>
    </source>
</reference>
<comment type="caution">
    <text evidence="2">The sequence shown here is derived from an EMBL/GenBank/DDBJ whole genome shotgun (WGS) entry which is preliminary data.</text>
</comment>
<feature type="transmembrane region" description="Helical" evidence="1">
    <location>
        <begin position="28"/>
        <end position="50"/>
    </location>
</feature>
<dbReference type="EMBL" id="QEHR01000003">
    <property type="protein sequence ID" value="PVW15731.1"/>
    <property type="molecule type" value="Genomic_DNA"/>
</dbReference>
<sequence>MLLTFFFVGLYYAGWIDAGKGQGLAGGAIVLGYGVLFGGIAFIASFFIAFYSKLKLIIRFNWVLLLLLVIAYGITHYRYLQRKKPKEAQPNFKKTPTPKTKAEPTAMLNFTDTANYSNSEENDIGLGFFKPNFFEHPTLYFYGNITQGKTVLQHAPQDSLALGRDQFGDFKLISAPPYLWPEAMNQQFGIFYFKVITVGREFIEVEVNSKNGQTASMNKNQGTLLFWPEFLLTTNTISFVSGKEQTPKIKPLANASKVNISFANMKVIKVTQNWLKVDLQSKDNRTLATGWIQWSDNNQILINYTLPNIQPSP</sequence>
<evidence type="ECO:0000256" key="1">
    <source>
        <dbReference type="SAM" id="Phobius"/>
    </source>
</evidence>